<dbReference type="EC" id="3.1.3.48" evidence="1"/>
<dbReference type="InterPro" id="IPR000387">
    <property type="entry name" value="Tyr_Pase_dom"/>
</dbReference>
<sequence length="171" mass="17708">MNTHPADLLPINDEGAGLILTPCPGTRGVDAASSLEQLHAAGADALITLMPEAELASNGVSDLAQLCADRGVQWFHLPIEDEHAPEADFAAAWQAQRAAVHLLLDGGKKIAIHCKGGSGRTGLMAAQILLERGCSQDDAVAAVKALRPNALSLAVHREHLLQVAAHAATAA</sequence>
<evidence type="ECO:0000256" key="1">
    <source>
        <dbReference type="ARBA" id="ARBA00013064"/>
    </source>
</evidence>
<comment type="caution">
    <text evidence="4">The sequence shown here is derived from an EMBL/GenBank/DDBJ whole genome shotgun (WGS) entry which is preliminary data.</text>
</comment>
<dbReference type="GO" id="GO:0004725">
    <property type="term" value="F:protein tyrosine phosphatase activity"/>
    <property type="evidence" value="ECO:0007669"/>
    <property type="project" value="UniProtKB-EC"/>
</dbReference>
<feature type="domain" description="Tyrosine specific protein phosphatases" evidence="2">
    <location>
        <begin position="87"/>
        <end position="158"/>
    </location>
</feature>
<dbReference type="PROSITE" id="PS50056">
    <property type="entry name" value="TYR_PHOSPHATASE_2"/>
    <property type="match status" value="1"/>
</dbReference>
<evidence type="ECO:0000259" key="3">
    <source>
        <dbReference type="PROSITE" id="PS50206"/>
    </source>
</evidence>
<dbReference type="InterPro" id="IPR050561">
    <property type="entry name" value="PTP"/>
</dbReference>
<dbReference type="SMART" id="SM00404">
    <property type="entry name" value="PTPc_motif"/>
    <property type="match status" value="1"/>
</dbReference>
<reference evidence="4 5" key="1">
    <citation type="submission" date="2020-10" db="EMBL/GenBank/DDBJ databases">
        <title>Connecting structure to function with the recovery of over 1000 high-quality activated sludge metagenome-assembled genomes encoding full-length rRNA genes using long-read sequencing.</title>
        <authorList>
            <person name="Singleton C.M."/>
            <person name="Petriglieri F."/>
            <person name="Kristensen J.M."/>
            <person name="Kirkegaard R.H."/>
            <person name="Michaelsen T.Y."/>
            <person name="Andersen M.H."/>
            <person name="Karst S.M."/>
            <person name="Dueholm M.S."/>
            <person name="Nielsen P.H."/>
            <person name="Albertsen M."/>
        </authorList>
    </citation>
    <scope>NUCLEOTIDE SEQUENCE [LARGE SCALE GENOMIC DNA]</scope>
    <source>
        <strain evidence="4">Fred_18-Q3-R57-64_BAT3C.720</strain>
    </source>
</reference>
<evidence type="ECO:0000313" key="4">
    <source>
        <dbReference type="EMBL" id="MBK7952541.1"/>
    </source>
</evidence>
<gene>
    <name evidence="4" type="ORF">IPK02_00370</name>
</gene>
<feature type="domain" description="Rhodanese" evidence="3">
    <location>
        <begin position="85"/>
        <end position="133"/>
    </location>
</feature>
<dbReference type="EMBL" id="JADJOT010000001">
    <property type="protein sequence ID" value="MBK7952541.1"/>
    <property type="molecule type" value="Genomic_DNA"/>
</dbReference>
<dbReference type="PROSITE" id="PS00383">
    <property type="entry name" value="TYR_PHOSPHATASE_1"/>
    <property type="match status" value="1"/>
</dbReference>
<evidence type="ECO:0000259" key="2">
    <source>
        <dbReference type="PROSITE" id="PS50056"/>
    </source>
</evidence>
<dbReference type="InterPro" id="IPR003595">
    <property type="entry name" value="Tyr_Pase_cat"/>
</dbReference>
<dbReference type="Pfam" id="PF22785">
    <property type="entry name" value="Tc-R-P"/>
    <property type="match status" value="1"/>
</dbReference>
<proteinExistence type="predicted"/>
<dbReference type="PROSITE" id="PS50206">
    <property type="entry name" value="RHODANESE_3"/>
    <property type="match status" value="1"/>
</dbReference>
<dbReference type="Gene3D" id="3.90.190.10">
    <property type="entry name" value="Protein tyrosine phosphatase superfamily"/>
    <property type="match status" value="1"/>
</dbReference>
<dbReference type="SUPFAM" id="SSF52799">
    <property type="entry name" value="(Phosphotyrosine protein) phosphatases II"/>
    <property type="match status" value="1"/>
</dbReference>
<dbReference type="InterPro" id="IPR029021">
    <property type="entry name" value="Prot-tyrosine_phosphatase-like"/>
</dbReference>
<dbReference type="Proteomes" id="UP000706151">
    <property type="component" value="Unassembled WGS sequence"/>
</dbReference>
<dbReference type="AlphaFoldDB" id="A0A935W1R9"/>
<name>A0A935W1R9_9PROT</name>
<dbReference type="PANTHER" id="PTHR23339">
    <property type="entry name" value="TYROSINE SPECIFIC PROTEIN PHOSPHATASE AND DUAL SPECIFICITY PROTEIN PHOSPHATASE"/>
    <property type="match status" value="1"/>
</dbReference>
<organism evidence="4 5">
    <name type="scientific">Candidatus Accumulibacter affinis</name>
    <dbReference type="NCBI Taxonomy" id="2954384"/>
    <lineage>
        <taxon>Bacteria</taxon>
        <taxon>Pseudomonadati</taxon>
        <taxon>Pseudomonadota</taxon>
        <taxon>Betaproteobacteria</taxon>
        <taxon>Candidatus Accumulibacter</taxon>
    </lineage>
</organism>
<dbReference type="InterPro" id="IPR016130">
    <property type="entry name" value="Tyr_Pase_AS"/>
</dbReference>
<accession>A0A935W1R9</accession>
<protein>
    <recommendedName>
        <fullName evidence="1">protein-tyrosine-phosphatase</fullName>
        <ecNumber evidence="1">3.1.3.48</ecNumber>
    </recommendedName>
</protein>
<evidence type="ECO:0000313" key="5">
    <source>
        <dbReference type="Proteomes" id="UP000706151"/>
    </source>
</evidence>
<dbReference type="InterPro" id="IPR001763">
    <property type="entry name" value="Rhodanese-like_dom"/>
</dbReference>